<protein>
    <recommendedName>
        <fullName evidence="2">Conserved oligomeric Golgi complex subunit 5</fullName>
    </recommendedName>
</protein>
<dbReference type="PANTHER" id="PTHR13228">
    <property type="entry name" value="CONSERVED OLIGOMERIC GOLGI COMPLEX COMPONENT 5"/>
    <property type="match status" value="1"/>
</dbReference>
<evidence type="ECO:0000259" key="9">
    <source>
        <dbReference type="Pfam" id="PF20649"/>
    </source>
</evidence>
<name>A0A7R9KBY7_9ACAR</name>
<dbReference type="GO" id="GO:0006891">
    <property type="term" value="P:intra-Golgi vesicle-mediated transport"/>
    <property type="evidence" value="ECO:0007669"/>
    <property type="project" value="InterPro"/>
</dbReference>
<dbReference type="InterPro" id="IPR009075">
    <property type="entry name" value="AcylCo_DH/oxidase_C"/>
</dbReference>
<feature type="compositionally biased region" description="Basic and acidic residues" evidence="6">
    <location>
        <begin position="744"/>
        <end position="753"/>
    </location>
</feature>
<dbReference type="Pfam" id="PF00441">
    <property type="entry name" value="Acyl-CoA_dh_1"/>
    <property type="match status" value="1"/>
</dbReference>
<gene>
    <name evidence="10" type="ORF">OSB1V03_LOCUS697</name>
</gene>
<accession>A0A7R9KBY7</accession>
<dbReference type="SUPFAM" id="SSF47203">
    <property type="entry name" value="Acyl-CoA dehydrogenase C-terminal domain-like"/>
    <property type="match status" value="1"/>
</dbReference>
<dbReference type="InterPro" id="IPR036250">
    <property type="entry name" value="AcylCo_DH-like_C"/>
</dbReference>
<dbReference type="EMBL" id="CAJPIZ010000160">
    <property type="protein sequence ID" value="CAG2100633.1"/>
    <property type="molecule type" value="Genomic_DNA"/>
</dbReference>
<organism evidence="10">
    <name type="scientific">Medioppia subpectinata</name>
    <dbReference type="NCBI Taxonomy" id="1979941"/>
    <lineage>
        <taxon>Eukaryota</taxon>
        <taxon>Metazoa</taxon>
        <taxon>Ecdysozoa</taxon>
        <taxon>Arthropoda</taxon>
        <taxon>Chelicerata</taxon>
        <taxon>Arachnida</taxon>
        <taxon>Acari</taxon>
        <taxon>Acariformes</taxon>
        <taxon>Sarcoptiformes</taxon>
        <taxon>Oribatida</taxon>
        <taxon>Brachypylina</taxon>
        <taxon>Oppioidea</taxon>
        <taxon>Oppiidae</taxon>
        <taxon>Medioppia</taxon>
    </lineage>
</organism>
<keyword evidence="3" id="KW-0285">Flavoprotein</keyword>
<evidence type="ECO:0000259" key="7">
    <source>
        <dbReference type="Pfam" id="PF00441"/>
    </source>
</evidence>
<dbReference type="AlphaFoldDB" id="A0A7R9KBY7"/>
<proteinExistence type="predicted"/>
<evidence type="ECO:0000313" key="10">
    <source>
        <dbReference type="EMBL" id="CAD7620203.1"/>
    </source>
</evidence>
<dbReference type="PANTHER" id="PTHR13228:SF3">
    <property type="entry name" value="CONSERVED OLIGOMERIC GOLGI COMPLEX SUBUNIT 5"/>
    <property type="match status" value="1"/>
</dbReference>
<dbReference type="GO" id="GO:0017119">
    <property type="term" value="C:Golgi transport complex"/>
    <property type="evidence" value="ECO:0007669"/>
    <property type="project" value="InterPro"/>
</dbReference>
<comment type="subcellular location">
    <subcellularLocation>
        <location evidence="1">Golgi apparatus membrane</location>
        <topology evidence="1">Peripheral membrane protein</topology>
    </subcellularLocation>
</comment>
<evidence type="ECO:0000313" key="11">
    <source>
        <dbReference type="Proteomes" id="UP000759131"/>
    </source>
</evidence>
<dbReference type="GO" id="GO:0016627">
    <property type="term" value="F:oxidoreductase activity, acting on the CH-CH group of donors"/>
    <property type="evidence" value="ECO:0007669"/>
    <property type="project" value="InterPro"/>
</dbReference>
<evidence type="ECO:0000256" key="6">
    <source>
        <dbReference type="SAM" id="MobiDB-lite"/>
    </source>
</evidence>
<evidence type="ECO:0000259" key="8">
    <source>
        <dbReference type="Pfam" id="PF10392"/>
    </source>
</evidence>
<evidence type="ECO:0000256" key="3">
    <source>
        <dbReference type="ARBA" id="ARBA00022630"/>
    </source>
</evidence>
<dbReference type="Proteomes" id="UP000759131">
    <property type="component" value="Unassembled WGS sequence"/>
</dbReference>
<evidence type="ECO:0000256" key="5">
    <source>
        <dbReference type="ARBA" id="ARBA00023136"/>
    </source>
</evidence>
<feature type="non-terminal residue" evidence="10">
    <location>
        <position position="1"/>
    </location>
</feature>
<sequence length="759" mass="86524">IIKITNGIDLLNKSLHSLVCDKYEDLLSELNKMDTLEEVLRVIQTRIECLLTAVYKIRSKLVDPYDRICQQIVVLNRLQKTCDLLRRTIRIIHLIKRLNDNRFDATDGPLMARQLTKTAQYISQIDSIVNEDTNGSLNKINVIRDDLKSVVGVRNTLIISADQLFSIGLAEQDSNQLGSALQVYYSLRILDQKIRQIIDEKQEYMRKAVNEATDVSALNQNRSSGPGRVVIPMTIAQNSSLRSTLRQNIETLIDNIYNTFSQISLIYRLVKKRRDTLTNSCLIDQLNQTDSEGLNHFWTFVTKTLSEQLCKVANDSQTIRQALETEYPNYLNSFSELWKRISRDHKDINAEKVLRSSMQAFESAYLSRSLSLLFDSVNKVFADAKEPSLNPNAESIYTANVPSEKDIDLIIRHISTELHASAVDHMLCQSVAKNVTKTINLFVQKCEQLNSTDGHSTQVIGPFTPSQRLNAAIVDRLQMFRMKINKLLVTSNCPIDCLKLVEQSLFPIENLMFNTLNPFFESITDAIEAILLTMHSENYSDTDRVANRTIQLFLRQITLIRPLSKRGRMRIAADFAQLEMALTPLCNPIGRLGRQYRILRSFKPLLFQSAESIAKSGAVGDLIPYSLILEFLISNYAPNDIKSSHQYMNWSLTSSLCAMSKFLATDRCHNIIDRCLQLFGGYGYLKDYPIQQLLRDTRVHRILEGTNEIMKVIIAKDLIDKHIESHINRNFTKTTSNNGLPNDKSSEHLREHTSAAYSS</sequence>
<reference evidence="10" key="1">
    <citation type="submission" date="2020-11" db="EMBL/GenBank/DDBJ databases">
        <authorList>
            <person name="Tran Van P."/>
        </authorList>
    </citation>
    <scope>NUCLEOTIDE SEQUENCE</scope>
</reference>
<feature type="domain" description="Acyl-CoA dehydrogenase/oxidase C-terminal" evidence="7">
    <location>
        <begin position="655"/>
        <end position="718"/>
    </location>
</feature>
<dbReference type="InterPro" id="IPR048485">
    <property type="entry name" value="COG5_helical"/>
</dbReference>
<dbReference type="GO" id="GO:0000139">
    <property type="term" value="C:Golgi membrane"/>
    <property type="evidence" value="ECO:0007669"/>
    <property type="project" value="UniProtKB-SubCell"/>
</dbReference>
<dbReference type="Pfam" id="PF10392">
    <property type="entry name" value="COG5_N"/>
    <property type="match status" value="1"/>
</dbReference>
<feature type="domain" description="Conserved oligomeric Golgi complex subunit 5 helical" evidence="9">
    <location>
        <begin position="137"/>
        <end position="338"/>
    </location>
</feature>
<evidence type="ECO:0000256" key="2">
    <source>
        <dbReference type="ARBA" id="ARBA00020974"/>
    </source>
</evidence>
<feature type="compositionally biased region" description="Polar residues" evidence="6">
    <location>
        <begin position="730"/>
        <end position="740"/>
    </location>
</feature>
<dbReference type="Pfam" id="PF20649">
    <property type="entry name" value="COG5_C"/>
    <property type="match status" value="1"/>
</dbReference>
<dbReference type="OrthoDB" id="18786at2759"/>
<keyword evidence="5" id="KW-0472">Membrane</keyword>
<dbReference type="EMBL" id="OC854735">
    <property type="protein sequence ID" value="CAD7620203.1"/>
    <property type="molecule type" value="Genomic_DNA"/>
</dbReference>
<dbReference type="InterPro" id="IPR019465">
    <property type="entry name" value="Cog5"/>
</dbReference>
<keyword evidence="11" id="KW-1185">Reference proteome</keyword>
<evidence type="ECO:0000256" key="4">
    <source>
        <dbReference type="ARBA" id="ARBA00023034"/>
    </source>
</evidence>
<keyword evidence="4" id="KW-0333">Golgi apparatus</keyword>
<feature type="domain" description="Conserved oligomeric Golgi complex subunit 5 N-terminal" evidence="8">
    <location>
        <begin position="3"/>
        <end position="98"/>
    </location>
</feature>
<dbReference type="Gene3D" id="1.20.140.10">
    <property type="entry name" value="Butyryl-CoA Dehydrogenase, subunit A, domain 3"/>
    <property type="match status" value="1"/>
</dbReference>
<evidence type="ECO:0000256" key="1">
    <source>
        <dbReference type="ARBA" id="ARBA00004395"/>
    </source>
</evidence>
<feature type="region of interest" description="Disordered" evidence="6">
    <location>
        <begin position="730"/>
        <end position="759"/>
    </location>
</feature>
<dbReference type="InterPro" id="IPR049176">
    <property type="entry name" value="COG5_N"/>
</dbReference>